<dbReference type="InterPro" id="IPR029018">
    <property type="entry name" value="Hex-like_dom2"/>
</dbReference>
<feature type="region of interest" description="Disordered" evidence="7">
    <location>
        <begin position="75"/>
        <end position="106"/>
    </location>
</feature>
<dbReference type="CDD" id="cd06563">
    <property type="entry name" value="GH20_chitobiase-like"/>
    <property type="match status" value="1"/>
</dbReference>
<dbReference type="SUPFAM" id="SSF51445">
    <property type="entry name" value="(Trans)glycosidases"/>
    <property type="match status" value="1"/>
</dbReference>
<evidence type="ECO:0000259" key="9">
    <source>
        <dbReference type="Pfam" id="PF02838"/>
    </source>
</evidence>
<evidence type="ECO:0000256" key="7">
    <source>
        <dbReference type="SAM" id="MobiDB-lite"/>
    </source>
</evidence>
<name>A0A4R6DB55_9MICO</name>
<dbReference type="PANTHER" id="PTHR22600">
    <property type="entry name" value="BETA-HEXOSAMINIDASE"/>
    <property type="match status" value="1"/>
</dbReference>
<dbReference type="GO" id="GO:0016020">
    <property type="term" value="C:membrane"/>
    <property type="evidence" value="ECO:0007669"/>
    <property type="project" value="TreeGrafter"/>
</dbReference>
<dbReference type="EMBL" id="SNVW01000016">
    <property type="protein sequence ID" value="TDN41706.1"/>
    <property type="molecule type" value="Genomic_DNA"/>
</dbReference>
<dbReference type="AlphaFoldDB" id="A0A4R6DB55"/>
<keyword evidence="5" id="KW-0326">Glycosidase</keyword>
<feature type="domain" description="Beta-hexosaminidase bacterial type N-terminal" evidence="9">
    <location>
        <begin position="2"/>
        <end position="162"/>
    </location>
</feature>
<comment type="caution">
    <text evidence="10">The sequence shown here is derived from an EMBL/GenBank/DDBJ whole genome shotgun (WGS) entry which is preliminary data.</text>
</comment>
<dbReference type="GO" id="GO:0004563">
    <property type="term" value="F:beta-N-acetylhexosaminidase activity"/>
    <property type="evidence" value="ECO:0007669"/>
    <property type="project" value="UniProtKB-EC"/>
</dbReference>
<dbReference type="PRINTS" id="PR00738">
    <property type="entry name" value="GLHYDRLASE20"/>
</dbReference>
<dbReference type="InterPro" id="IPR015882">
    <property type="entry name" value="HEX_bac_N"/>
</dbReference>
<feature type="domain" description="Glycoside hydrolase family 20 catalytic" evidence="8">
    <location>
        <begin position="165"/>
        <end position="517"/>
    </location>
</feature>
<dbReference type="OrthoDB" id="9763537at2"/>
<accession>A0A4R6DB55</accession>
<dbReference type="Proteomes" id="UP000295764">
    <property type="component" value="Unassembled WGS sequence"/>
</dbReference>
<evidence type="ECO:0000256" key="5">
    <source>
        <dbReference type="ARBA" id="ARBA00023295"/>
    </source>
</evidence>
<evidence type="ECO:0000256" key="6">
    <source>
        <dbReference type="PIRSR" id="PIRSR625705-1"/>
    </source>
</evidence>
<dbReference type="Gene3D" id="3.20.20.80">
    <property type="entry name" value="Glycosidases"/>
    <property type="match status" value="1"/>
</dbReference>
<dbReference type="GO" id="GO:0005975">
    <property type="term" value="P:carbohydrate metabolic process"/>
    <property type="evidence" value="ECO:0007669"/>
    <property type="project" value="InterPro"/>
</dbReference>
<keyword evidence="4" id="KW-0378">Hydrolase</keyword>
<evidence type="ECO:0000256" key="1">
    <source>
        <dbReference type="ARBA" id="ARBA00001231"/>
    </source>
</evidence>
<dbReference type="InterPro" id="IPR015883">
    <property type="entry name" value="Glyco_hydro_20_cat"/>
</dbReference>
<organism evidence="10 11">
    <name type="scientific">Curtobacterium flaccumfaciens</name>
    <dbReference type="NCBI Taxonomy" id="2035"/>
    <lineage>
        <taxon>Bacteria</taxon>
        <taxon>Bacillati</taxon>
        <taxon>Actinomycetota</taxon>
        <taxon>Actinomycetes</taxon>
        <taxon>Micrococcales</taxon>
        <taxon>Microbacteriaceae</taxon>
        <taxon>Curtobacterium</taxon>
    </lineage>
</organism>
<reference evidence="10 11" key="1">
    <citation type="submission" date="2019-03" db="EMBL/GenBank/DDBJ databases">
        <title>Genomic analyses of the natural microbiome of Caenorhabditis elegans.</title>
        <authorList>
            <person name="Samuel B."/>
        </authorList>
    </citation>
    <scope>NUCLEOTIDE SEQUENCE [LARGE SCALE GENOMIC DNA]</scope>
    <source>
        <strain evidence="10 11">JUb65</strain>
    </source>
</reference>
<dbReference type="InterPro" id="IPR025705">
    <property type="entry name" value="Beta_hexosaminidase_sua/sub"/>
</dbReference>
<dbReference type="InterPro" id="IPR017853">
    <property type="entry name" value="GH"/>
</dbReference>
<protein>
    <recommendedName>
        <fullName evidence="3">beta-N-acetylhexosaminidase</fullName>
        <ecNumber evidence="3">3.2.1.52</ecNumber>
    </recommendedName>
</protein>
<dbReference type="EC" id="3.2.1.52" evidence="3"/>
<dbReference type="Gene3D" id="3.30.379.10">
    <property type="entry name" value="Chitobiase/beta-hexosaminidase domain 2-like"/>
    <property type="match status" value="1"/>
</dbReference>
<evidence type="ECO:0000313" key="10">
    <source>
        <dbReference type="EMBL" id="TDN41706.1"/>
    </source>
</evidence>
<dbReference type="GO" id="GO:0030203">
    <property type="term" value="P:glycosaminoglycan metabolic process"/>
    <property type="evidence" value="ECO:0007669"/>
    <property type="project" value="TreeGrafter"/>
</dbReference>
<feature type="active site" description="Proton donor" evidence="6">
    <location>
        <position position="347"/>
    </location>
</feature>
<dbReference type="Pfam" id="PF02838">
    <property type="entry name" value="Glyco_hydro_20b"/>
    <property type="match status" value="1"/>
</dbReference>
<feature type="compositionally biased region" description="Low complexity" evidence="7">
    <location>
        <begin position="75"/>
        <end position="93"/>
    </location>
</feature>
<comment type="similarity">
    <text evidence="2">Belongs to the glycosyl hydrolase 20 family.</text>
</comment>
<evidence type="ECO:0000259" key="8">
    <source>
        <dbReference type="Pfam" id="PF00728"/>
    </source>
</evidence>
<comment type="catalytic activity">
    <reaction evidence="1">
        <text>Hydrolysis of terminal non-reducing N-acetyl-D-hexosamine residues in N-acetyl-beta-D-hexosaminides.</text>
        <dbReference type="EC" id="3.2.1.52"/>
    </reaction>
</comment>
<evidence type="ECO:0000256" key="2">
    <source>
        <dbReference type="ARBA" id="ARBA00006285"/>
    </source>
</evidence>
<dbReference type="SUPFAM" id="SSF55545">
    <property type="entry name" value="beta-N-acetylhexosaminidase-like domain"/>
    <property type="match status" value="1"/>
</dbReference>
<sequence length="584" mass="63925">MLIPRPRRTEPGVGAFAITPSTRIAADPASESVRLYLQQTLRGSTGLPVRDADDGAAHTTDVIVLRVADDAEATTDATADVATPADAATARTTGLPAGPGGDRSESFRLVVTPDRVEVTGGSAAGVFYGVQALLQSLPADVYRRGRVGQGPWTIPAVTVEDAPAFAWRGVMLDVARHFRTKHEVMRVIDQLAAHRLNRLHFHLTEDQGWRIEIRKYPRLTEIGSWRTESQVGAHVPGPDGELVVAGKDGRPHGGYYTQDDIREIVAYAADRFVTVVPEIETPGHVRAALAAYPELGVSGQPVDVWTEWGIAEDVLNAEESTVAFFQDVLDEVIALFPSEYIGVGGDECPKVQWEQDPRTQERIRELGLEDEEQLQAWIIGRLAAHVESHGRRAFGWDEILEGGTLSKSATVVSWRGLTGARTAAKRGHDVISAPDDQVYLDYRQSDLETEPIPVSIVLTVDDVFAFDPVPSDLTEAERAHVIGGQGNMWTEHVDTARKLDYQLFPRVAALAEALWSADVTGPRDVAEFRGRLAEHVARLEAMGIEYRHEAGPFPWEQRPGVPGRPHSREERAAYIDAVTANIAE</sequence>
<dbReference type="Pfam" id="PF00728">
    <property type="entry name" value="Glyco_hydro_20"/>
    <property type="match status" value="1"/>
</dbReference>
<evidence type="ECO:0000256" key="3">
    <source>
        <dbReference type="ARBA" id="ARBA00012663"/>
    </source>
</evidence>
<dbReference type="PANTHER" id="PTHR22600:SF57">
    <property type="entry name" value="BETA-N-ACETYLHEXOSAMINIDASE"/>
    <property type="match status" value="1"/>
</dbReference>
<evidence type="ECO:0000313" key="11">
    <source>
        <dbReference type="Proteomes" id="UP000295764"/>
    </source>
</evidence>
<proteinExistence type="inferred from homology"/>
<gene>
    <name evidence="10" type="ORF">EDF64_11625</name>
</gene>
<evidence type="ECO:0000256" key="4">
    <source>
        <dbReference type="ARBA" id="ARBA00022801"/>
    </source>
</evidence>